<dbReference type="SUPFAM" id="SSF103032">
    <property type="entry name" value="Hypothetical protein YwqG"/>
    <property type="match status" value="1"/>
</dbReference>
<dbReference type="RefSeq" id="WP_065173290.1">
    <property type="nucleotide sequence ID" value="NZ_LZFC01000012.1"/>
</dbReference>
<evidence type="ECO:0000313" key="1">
    <source>
        <dbReference type="EMBL" id="PSU99909.1"/>
    </source>
</evidence>
<name>A0A2T3KJZ7_9GAMM</name>
<reference evidence="1 2" key="1">
    <citation type="submission" date="2018-01" db="EMBL/GenBank/DDBJ databases">
        <title>Whole genome sequencing of Histamine producing bacteria.</title>
        <authorList>
            <person name="Butler K."/>
        </authorList>
    </citation>
    <scope>NUCLEOTIDE SEQUENCE [LARGE SCALE GENOMIC DNA]</scope>
    <source>
        <strain evidence="1 2">FS-7.2</strain>
    </source>
</reference>
<protein>
    <submittedName>
        <fullName evidence="1">DUF1963 domain-containing protein</fullName>
    </submittedName>
</protein>
<organism evidence="1 2">
    <name type="scientific">Photobacterium kishitanii</name>
    <dbReference type="NCBI Taxonomy" id="318456"/>
    <lineage>
        <taxon>Bacteria</taxon>
        <taxon>Pseudomonadati</taxon>
        <taxon>Pseudomonadota</taxon>
        <taxon>Gammaproteobacteria</taxon>
        <taxon>Vibrionales</taxon>
        <taxon>Vibrionaceae</taxon>
        <taxon>Photobacterium</taxon>
    </lineage>
</organism>
<dbReference type="AlphaFoldDB" id="A0A2T3KJZ7"/>
<dbReference type="EMBL" id="PYNF01000004">
    <property type="protein sequence ID" value="PSU99909.1"/>
    <property type="molecule type" value="Genomic_DNA"/>
</dbReference>
<dbReference type="InterPro" id="IPR035948">
    <property type="entry name" value="YwqG-like_sf"/>
</dbReference>
<dbReference type="InterPro" id="IPR015315">
    <property type="entry name" value="DUF1963"/>
</dbReference>
<dbReference type="Proteomes" id="UP000241426">
    <property type="component" value="Unassembled WGS sequence"/>
</dbReference>
<evidence type="ECO:0000313" key="2">
    <source>
        <dbReference type="Proteomes" id="UP000241426"/>
    </source>
</evidence>
<proteinExistence type="predicted"/>
<gene>
    <name evidence="1" type="ORF">C9J27_06580</name>
</gene>
<dbReference type="Gene3D" id="2.30.320.10">
    <property type="entry name" value="YwqG-like"/>
    <property type="match status" value="1"/>
</dbReference>
<dbReference type="Pfam" id="PF09234">
    <property type="entry name" value="DUF1963"/>
    <property type="match status" value="1"/>
</dbReference>
<sequence>MKSVEEIYKELDLHLRDASVAQIGGFRPPEDKITSWFGGQGVGLSNEVLPTYKGRDMFCLLQVKVSELPVIPPELGSAEFLVIFINREEFPFDKPHGEGWEIREYKSLEGLQLLPKSEEPDLVKDFPIQWNKVEDDAPDWENAWDIVDMTPINESDGEDEKFFYDYSRYSGTKFGGFPKCIQHGHNLDGFVFQIGSEEKLNWMWADNGIAYFNKSESGEWAFECQFY</sequence>
<comment type="caution">
    <text evidence="1">The sequence shown here is derived from an EMBL/GenBank/DDBJ whole genome shotgun (WGS) entry which is preliminary data.</text>
</comment>
<accession>A0A2T3KJZ7</accession>